<dbReference type="CDD" id="cd00093">
    <property type="entry name" value="HTH_XRE"/>
    <property type="match status" value="1"/>
</dbReference>
<dbReference type="EMBL" id="QZFV01000054">
    <property type="protein sequence ID" value="RJQ89708.1"/>
    <property type="molecule type" value="Genomic_DNA"/>
</dbReference>
<feature type="domain" description="HTH cro/C1-type" evidence="1">
    <location>
        <begin position="7"/>
        <end position="61"/>
    </location>
</feature>
<keyword evidence="3" id="KW-1185">Reference proteome</keyword>
<gene>
    <name evidence="2" type="ORF">D5S19_04375</name>
</gene>
<reference evidence="2 3" key="1">
    <citation type="submission" date="2018-09" db="EMBL/GenBank/DDBJ databases">
        <title>YIM PH 21725 draft genome.</title>
        <authorList>
            <person name="Miao C."/>
        </authorList>
    </citation>
    <scope>NUCLEOTIDE SEQUENCE [LARGE SCALE GENOMIC DNA]</scope>
    <source>
        <strain evidence="3">YIM PH21725</strain>
    </source>
</reference>
<dbReference type="GO" id="GO:0003677">
    <property type="term" value="F:DNA binding"/>
    <property type="evidence" value="ECO:0007669"/>
    <property type="project" value="InterPro"/>
</dbReference>
<dbReference type="AlphaFoldDB" id="A0A419I9Y2"/>
<dbReference type="Gene3D" id="1.10.260.40">
    <property type="entry name" value="lambda repressor-like DNA-binding domains"/>
    <property type="match status" value="1"/>
</dbReference>
<evidence type="ECO:0000313" key="3">
    <source>
        <dbReference type="Proteomes" id="UP000285112"/>
    </source>
</evidence>
<dbReference type="SUPFAM" id="SSF47413">
    <property type="entry name" value="lambda repressor-like DNA-binding domains"/>
    <property type="match status" value="1"/>
</dbReference>
<evidence type="ECO:0000313" key="2">
    <source>
        <dbReference type="EMBL" id="RJQ89708.1"/>
    </source>
</evidence>
<sequence length="390" mass="42026">MGIGTRVASRRKLAGLTQAQLAQVTHYSLSTVRAVEQGREPASPAFTAAMARALKVDHEELTGAPFRDTIDQDGPLEGLSDLRSILSEGQYVRPLAPEPLDVLAAEMDAVNLVYRNDKGRQALARLPVLLRQMHGAVREAHSDADRARAYTLLSAGYVTVERLCRRFGFMSLCTPAVDRLEWVAGLADDPLYVAQAKVKRARVLMYLDATDESETLIESGLDDVAGDGEAPTAVRGYAHLCGAIAAARGRNPDLARDHIAEARKLAELVGGESEEYGTLFGKGNVGIHACAVEMESGDPARAARDGSALKLPVGIAPPRAGHHWQDTARAWLLAGEPAKALGALNRARKVAPQQTRLHPSVRETIIGVAEAERRRNDSLSNFATWVGLKI</sequence>
<dbReference type="Proteomes" id="UP000285112">
    <property type="component" value="Unassembled WGS sequence"/>
</dbReference>
<dbReference type="InterPro" id="IPR010982">
    <property type="entry name" value="Lambda_DNA-bd_dom_sf"/>
</dbReference>
<dbReference type="SMART" id="SM00530">
    <property type="entry name" value="HTH_XRE"/>
    <property type="match status" value="1"/>
</dbReference>
<name>A0A419I9Y2_9PSEU</name>
<dbReference type="Pfam" id="PF13560">
    <property type="entry name" value="HTH_31"/>
    <property type="match status" value="1"/>
</dbReference>
<protein>
    <submittedName>
        <fullName evidence="2">XRE family transcriptional regulator</fullName>
    </submittedName>
</protein>
<comment type="caution">
    <text evidence="2">The sequence shown here is derived from an EMBL/GenBank/DDBJ whole genome shotgun (WGS) entry which is preliminary data.</text>
</comment>
<organism evidence="2 3">
    <name type="scientific">Amycolatopsis panacis</name>
    <dbReference type="NCBI Taxonomy" id="2340917"/>
    <lineage>
        <taxon>Bacteria</taxon>
        <taxon>Bacillati</taxon>
        <taxon>Actinomycetota</taxon>
        <taxon>Actinomycetes</taxon>
        <taxon>Pseudonocardiales</taxon>
        <taxon>Pseudonocardiaceae</taxon>
        <taxon>Amycolatopsis</taxon>
    </lineage>
</organism>
<proteinExistence type="predicted"/>
<dbReference type="PROSITE" id="PS50943">
    <property type="entry name" value="HTH_CROC1"/>
    <property type="match status" value="1"/>
</dbReference>
<dbReference type="InterPro" id="IPR001387">
    <property type="entry name" value="Cro/C1-type_HTH"/>
</dbReference>
<evidence type="ECO:0000259" key="1">
    <source>
        <dbReference type="PROSITE" id="PS50943"/>
    </source>
</evidence>
<accession>A0A419I9Y2</accession>
<dbReference type="OrthoDB" id="3420984at2"/>